<evidence type="ECO:0000256" key="2">
    <source>
        <dbReference type="SAM" id="Phobius"/>
    </source>
</evidence>
<proteinExistence type="predicted"/>
<evidence type="ECO:0000256" key="3">
    <source>
        <dbReference type="SAM" id="SignalP"/>
    </source>
</evidence>
<sequence>MKFSVGTVLAFAAAALAKPVLLNSDFAVEEGKPFTLKWNNAEGPVTVSLMKGDPLNLDKVEDILVSSTATSFTWTPTDLPSGTYAFAISDTSADPLNYSQQFEYVGTGPTSSSSSVSSSASHSSTSASVSSTASSTSSSESSSTTSSESTSSSESSTFTTTQSSTSTRETTEPSNTPLNTNDSQRFASPIALVLVTVAALLFFN</sequence>
<keyword evidence="5" id="KW-1185">Reference proteome</keyword>
<dbReference type="EMBL" id="MU857028">
    <property type="protein sequence ID" value="KAK4151193.1"/>
    <property type="molecule type" value="Genomic_DNA"/>
</dbReference>
<dbReference type="PANTHER" id="PTHR40633:SF1">
    <property type="entry name" value="GPI ANCHORED SERINE-THREONINE RICH PROTEIN (AFU_ORTHOLOGUE AFUA_1G03630)"/>
    <property type="match status" value="1"/>
</dbReference>
<keyword evidence="3" id="KW-0732">Signal</keyword>
<dbReference type="PANTHER" id="PTHR40633">
    <property type="entry name" value="MATRIX PROTEIN, PUTATIVE (AFU_ORTHOLOGUE AFUA_8G05410)-RELATED"/>
    <property type="match status" value="1"/>
</dbReference>
<dbReference type="InterPro" id="IPR052982">
    <property type="entry name" value="SRP1/TIP1-like"/>
</dbReference>
<evidence type="ECO:0008006" key="6">
    <source>
        <dbReference type="Google" id="ProtNLM"/>
    </source>
</evidence>
<gene>
    <name evidence="4" type="ORF">C8A00DRAFT_45558</name>
</gene>
<keyword evidence="2" id="KW-1133">Transmembrane helix</keyword>
<protein>
    <recommendedName>
        <fullName evidence="6">Extracellular matrix protein</fullName>
    </recommendedName>
</protein>
<keyword evidence="2" id="KW-0472">Membrane</keyword>
<feature type="chain" id="PRO_5042888150" description="Extracellular matrix protein" evidence="3">
    <location>
        <begin position="18"/>
        <end position="204"/>
    </location>
</feature>
<feature type="compositionally biased region" description="Low complexity" evidence="1">
    <location>
        <begin position="110"/>
        <end position="174"/>
    </location>
</feature>
<feature type="transmembrane region" description="Helical" evidence="2">
    <location>
        <begin position="186"/>
        <end position="203"/>
    </location>
</feature>
<dbReference type="AlphaFoldDB" id="A0AAN6ZUX1"/>
<evidence type="ECO:0000313" key="4">
    <source>
        <dbReference type="EMBL" id="KAK4151193.1"/>
    </source>
</evidence>
<evidence type="ECO:0000313" key="5">
    <source>
        <dbReference type="Proteomes" id="UP001302745"/>
    </source>
</evidence>
<feature type="signal peptide" evidence="3">
    <location>
        <begin position="1"/>
        <end position="17"/>
    </location>
</feature>
<evidence type="ECO:0000256" key="1">
    <source>
        <dbReference type="SAM" id="MobiDB-lite"/>
    </source>
</evidence>
<keyword evidence="2" id="KW-0812">Transmembrane</keyword>
<comment type="caution">
    <text evidence="4">The sequence shown here is derived from an EMBL/GenBank/DDBJ whole genome shotgun (WGS) entry which is preliminary data.</text>
</comment>
<reference evidence="4" key="1">
    <citation type="journal article" date="2023" name="Mol. Phylogenet. Evol.">
        <title>Genome-scale phylogeny and comparative genomics of the fungal order Sordariales.</title>
        <authorList>
            <person name="Hensen N."/>
            <person name="Bonometti L."/>
            <person name="Westerberg I."/>
            <person name="Brannstrom I.O."/>
            <person name="Guillou S."/>
            <person name="Cros-Aarteil S."/>
            <person name="Calhoun S."/>
            <person name="Haridas S."/>
            <person name="Kuo A."/>
            <person name="Mondo S."/>
            <person name="Pangilinan J."/>
            <person name="Riley R."/>
            <person name="LaButti K."/>
            <person name="Andreopoulos B."/>
            <person name="Lipzen A."/>
            <person name="Chen C."/>
            <person name="Yan M."/>
            <person name="Daum C."/>
            <person name="Ng V."/>
            <person name="Clum A."/>
            <person name="Steindorff A."/>
            <person name="Ohm R.A."/>
            <person name="Martin F."/>
            <person name="Silar P."/>
            <person name="Natvig D.O."/>
            <person name="Lalanne C."/>
            <person name="Gautier V."/>
            <person name="Ament-Velasquez S.L."/>
            <person name="Kruys A."/>
            <person name="Hutchinson M.I."/>
            <person name="Powell A.J."/>
            <person name="Barry K."/>
            <person name="Miller A.N."/>
            <person name="Grigoriev I.V."/>
            <person name="Debuchy R."/>
            <person name="Gladieux P."/>
            <person name="Hiltunen Thoren M."/>
            <person name="Johannesson H."/>
        </authorList>
    </citation>
    <scope>NUCLEOTIDE SEQUENCE</scope>
    <source>
        <strain evidence="4">CBS 538.74</strain>
    </source>
</reference>
<dbReference type="Proteomes" id="UP001302745">
    <property type="component" value="Unassembled WGS sequence"/>
</dbReference>
<name>A0AAN6ZUX1_9PEZI</name>
<accession>A0AAN6ZUX1</accession>
<organism evidence="4 5">
    <name type="scientific">Chaetomidium leptoderma</name>
    <dbReference type="NCBI Taxonomy" id="669021"/>
    <lineage>
        <taxon>Eukaryota</taxon>
        <taxon>Fungi</taxon>
        <taxon>Dikarya</taxon>
        <taxon>Ascomycota</taxon>
        <taxon>Pezizomycotina</taxon>
        <taxon>Sordariomycetes</taxon>
        <taxon>Sordariomycetidae</taxon>
        <taxon>Sordariales</taxon>
        <taxon>Chaetomiaceae</taxon>
        <taxon>Chaetomidium</taxon>
    </lineage>
</organism>
<feature type="region of interest" description="Disordered" evidence="1">
    <location>
        <begin position="109"/>
        <end position="183"/>
    </location>
</feature>
<reference evidence="4" key="2">
    <citation type="submission" date="2023-05" db="EMBL/GenBank/DDBJ databases">
        <authorList>
            <consortium name="Lawrence Berkeley National Laboratory"/>
            <person name="Steindorff A."/>
            <person name="Hensen N."/>
            <person name="Bonometti L."/>
            <person name="Westerberg I."/>
            <person name="Brannstrom I.O."/>
            <person name="Guillou S."/>
            <person name="Cros-Aarteil S."/>
            <person name="Calhoun S."/>
            <person name="Haridas S."/>
            <person name="Kuo A."/>
            <person name="Mondo S."/>
            <person name="Pangilinan J."/>
            <person name="Riley R."/>
            <person name="Labutti K."/>
            <person name="Andreopoulos B."/>
            <person name="Lipzen A."/>
            <person name="Chen C."/>
            <person name="Yanf M."/>
            <person name="Daum C."/>
            <person name="Ng V."/>
            <person name="Clum A."/>
            <person name="Ohm R."/>
            <person name="Martin F."/>
            <person name="Silar P."/>
            <person name="Natvig D."/>
            <person name="Lalanne C."/>
            <person name="Gautier V."/>
            <person name="Ament-Velasquez S.L."/>
            <person name="Kruys A."/>
            <person name="Hutchinson M.I."/>
            <person name="Powell A.J."/>
            <person name="Barry K."/>
            <person name="Miller A.N."/>
            <person name="Grigoriev I.V."/>
            <person name="Debuchy R."/>
            <person name="Gladieux P."/>
            <person name="Thoren M.H."/>
            <person name="Johannesson H."/>
        </authorList>
    </citation>
    <scope>NUCLEOTIDE SEQUENCE</scope>
    <source>
        <strain evidence="4">CBS 538.74</strain>
    </source>
</reference>